<feature type="domain" description="Sigma 54 modulation/S30EA ribosomal protein C-terminal" evidence="5">
    <location>
        <begin position="127"/>
        <end position="180"/>
    </location>
</feature>
<dbReference type="AlphaFoldDB" id="A0A7W6EFM3"/>
<dbReference type="RefSeq" id="WP_183199302.1">
    <property type="nucleotide sequence ID" value="NZ_JACIEK010000002.1"/>
</dbReference>
<dbReference type="Gene3D" id="3.30.160.100">
    <property type="entry name" value="Ribosome hibernation promotion factor-like"/>
    <property type="match status" value="1"/>
</dbReference>
<evidence type="ECO:0000259" key="5">
    <source>
        <dbReference type="Pfam" id="PF16321"/>
    </source>
</evidence>
<dbReference type="Proteomes" id="UP000542776">
    <property type="component" value="Unassembled WGS sequence"/>
</dbReference>
<evidence type="ECO:0000313" key="6">
    <source>
        <dbReference type="EMBL" id="MBB3997770.1"/>
    </source>
</evidence>
<comment type="similarity">
    <text evidence="4">Belongs to the HPF/YfiA ribosome-associated protein family. Long HPF subfamily.</text>
</comment>
<proteinExistence type="inferred from homology"/>
<dbReference type="PANTHER" id="PTHR33231">
    <property type="entry name" value="30S RIBOSOMAL PROTEIN"/>
    <property type="match status" value="1"/>
</dbReference>
<dbReference type="EMBL" id="JACIEK010000002">
    <property type="protein sequence ID" value="MBB3997770.1"/>
    <property type="molecule type" value="Genomic_DNA"/>
</dbReference>
<dbReference type="GO" id="GO:0043024">
    <property type="term" value="F:ribosomal small subunit binding"/>
    <property type="evidence" value="ECO:0007669"/>
    <property type="project" value="TreeGrafter"/>
</dbReference>
<evidence type="ECO:0000256" key="4">
    <source>
        <dbReference type="HAMAP-Rule" id="MF_00839"/>
    </source>
</evidence>
<keyword evidence="4" id="KW-0963">Cytoplasm</keyword>
<comment type="subcellular location">
    <subcellularLocation>
        <location evidence="4">Cytoplasm</location>
    </subcellularLocation>
</comment>
<evidence type="ECO:0000313" key="7">
    <source>
        <dbReference type="Proteomes" id="UP000542776"/>
    </source>
</evidence>
<gene>
    <name evidence="4" type="primary">hpf</name>
    <name evidence="6" type="ORF">GGR04_001606</name>
</gene>
<comment type="caution">
    <text evidence="6">The sequence shown here is derived from an EMBL/GenBank/DDBJ whole genome shotgun (WGS) entry which is preliminary data.</text>
</comment>
<organism evidence="6 7">
    <name type="scientific">Aureimonas pseudogalii</name>
    <dbReference type="NCBI Taxonomy" id="1744844"/>
    <lineage>
        <taxon>Bacteria</taxon>
        <taxon>Pseudomonadati</taxon>
        <taxon>Pseudomonadota</taxon>
        <taxon>Alphaproteobacteria</taxon>
        <taxon>Hyphomicrobiales</taxon>
        <taxon>Aurantimonadaceae</taxon>
        <taxon>Aureimonas</taxon>
    </lineage>
</organism>
<keyword evidence="7" id="KW-1185">Reference proteome</keyword>
<comment type="subunit">
    <text evidence="2">Associates exclusively with 100S ribosomes, which are dimers of 70S ribosomes.</text>
</comment>
<dbReference type="CDD" id="cd00552">
    <property type="entry name" value="RaiA"/>
    <property type="match status" value="1"/>
</dbReference>
<dbReference type="Gene3D" id="3.30.505.50">
    <property type="entry name" value="Sigma 54 modulation/S30EA ribosomal protein, C-terminal domain"/>
    <property type="match status" value="1"/>
</dbReference>
<dbReference type="Pfam" id="PF16321">
    <property type="entry name" value="Ribosom_S30AE_C"/>
    <property type="match status" value="1"/>
</dbReference>
<dbReference type="GO" id="GO:0022627">
    <property type="term" value="C:cytosolic small ribosomal subunit"/>
    <property type="evidence" value="ECO:0007669"/>
    <property type="project" value="TreeGrafter"/>
</dbReference>
<evidence type="ECO:0000256" key="1">
    <source>
        <dbReference type="ARBA" id="ARBA00022845"/>
    </source>
</evidence>
<evidence type="ECO:0000256" key="3">
    <source>
        <dbReference type="ARBA" id="ARBA00041148"/>
    </source>
</evidence>
<dbReference type="Pfam" id="PF02482">
    <property type="entry name" value="Ribosomal_S30AE"/>
    <property type="match status" value="1"/>
</dbReference>
<evidence type="ECO:0000256" key="2">
    <source>
        <dbReference type="ARBA" id="ARBA00038695"/>
    </source>
</evidence>
<sequence>MGLRVTGRHMDVGEAFRTRIEERLDEQVGKYFDGKFTGSVVVSREASRYATDCTLHLDSGVYFQAAGESHDPESSFIEAMEKIEKRLRRYKRRLKDHKAAANTSREVAYTVISSVPDEDEEVAEDFAPAVIAETSLIVGTMSVANAVMELDRRDSPVVVFKNGMTDEVNIVYRRPDGNIGWIDPSTLRAKV</sequence>
<dbReference type="InterPro" id="IPR038416">
    <property type="entry name" value="Ribosom_S30AE_C_sf"/>
</dbReference>
<dbReference type="InterPro" id="IPR003489">
    <property type="entry name" value="RHF/RaiA"/>
</dbReference>
<dbReference type="InterPro" id="IPR034694">
    <property type="entry name" value="HPF_long/plastid"/>
</dbReference>
<reference evidence="6 7" key="1">
    <citation type="submission" date="2020-08" db="EMBL/GenBank/DDBJ databases">
        <title>Genomic Encyclopedia of Type Strains, Phase IV (KMG-IV): sequencing the most valuable type-strain genomes for metagenomic binning, comparative biology and taxonomic classification.</title>
        <authorList>
            <person name="Goeker M."/>
        </authorList>
    </citation>
    <scope>NUCLEOTIDE SEQUENCE [LARGE SCALE GENOMIC DNA]</scope>
    <source>
        <strain evidence="6 7">DSM 102238</strain>
    </source>
</reference>
<comment type="subunit">
    <text evidence="4">Interacts with 100S ribosomes.</text>
</comment>
<dbReference type="HAMAP" id="MF_00839">
    <property type="entry name" value="HPF"/>
    <property type="match status" value="1"/>
</dbReference>
<dbReference type="InterPro" id="IPR036567">
    <property type="entry name" value="RHF-like"/>
</dbReference>
<accession>A0A7W6EFM3</accession>
<dbReference type="NCBIfam" id="TIGR00741">
    <property type="entry name" value="yfiA"/>
    <property type="match status" value="1"/>
</dbReference>
<keyword evidence="1 4" id="KW-0810">Translation regulation</keyword>
<name>A0A7W6EFM3_9HYPH</name>
<dbReference type="InterPro" id="IPR050574">
    <property type="entry name" value="HPF/YfiA_ribosome-assoc"/>
</dbReference>
<dbReference type="GO" id="GO:0045900">
    <property type="term" value="P:negative regulation of translational elongation"/>
    <property type="evidence" value="ECO:0007669"/>
    <property type="project" value="TreeGrafter"/>
</dbReference>
<protein>
    <recommendedName>
        <fullName evidence="3 4">Ribosome hibernation promoting factor</fullName>
        <shortName evidence="4">HPF</shortName>
    </recommendedName>
</protein>
<comment type="function">
    <text evidence="4">Required for dimerization of active 70S ribosomes into 100S ribosomes in stationary phase; 100S ribosomes are translationally inactive and sometimes present during exponential growth.</text>
</comment>
<dbReference type="InterPro" id="IPR032528">
    <property type="entry name" value="Ribosom_S30AE_C"/>
</dbReference>
<dbReference type="SUPFAM" id="SSF69754">
    <property type="entry name" value="Ribosome binding protein Y (YfiA homologue)"/>
    <property type="match status" value="1"/>
</dbReference>
<dbReference type="PANTHER" id="PTHR33231:SF1">
    <property type="entry name" value="30S RIBOSOMAL PROTEIN"/>
    <property type="match status" value="1"/>
</dbReference>